<dbReference type="Gene3D" id="3.40.605.10">
    <property type="entry name" value="Aldehyde Dehydrogenase, Chain A, domain 1"/>
    <property type="match status" value="1"/>
</dbReference>
<dbReference type="InterPro" id="IPR015590">
    <property type="entry name" value="Aldehyde_DH_dom"/>
</dbReference>
<sequence>MTTQSYPPLALLIDGTWVAGGGRETRPVANPASAETFAELPIATLADIDAAGEAAARAFRSWRRVPAIERASLLLSIARLVRRDEARLSAILTREQGKRLPEALQEVRGSADTFEWMAEEGKRAYGRIVPARTPDTDQLVYVEPVGPVAAFSPWNFPAVLGARKVATALAAGCTVVLKPAEETPGIWVALAALCVEAGLPPGVLNLVYGVPAEVSSRLIANPRIRKISFTGSVAVGRHLAVQAAAVSKRATLELGGHAPVIVTGDVDVDRVVELTAAAKFRNAGQLCLCPTRFYVHDDVHDRFVARLGARAAALRVGDGADPATDMGPLASSRRVEAMRAFCADAVDRGGRVVSGGKVPAGRDAGWFWAPTVIADVPDDARAMVEEPFGPLALVSRYSRLDDAIERANSTEYGLAAYAFTRSLNDARAIEHGVEAGNVSINTFAVSAPEMPFSGVKSSGPGSEMGREGLLDHLHPKAVVRALA</sequence>
<evidence type="ECO:0000313" key="4">
    <source>
        <dbReference type="EMBL" id="NUZ07707.1"/>
    </source>
</evidence>
<gene>
    <name evidence="4" type="ORF">HQN59_18240</name>
</gene>
<evidence type="ECO:0000313" key="5">
    <source>
        <dbReference type="Proteomes" id="UP000529637"/>
    </source>
</evidence>
<dbReference type="Gene3D" id="3.40.309.10">
    <property type="entry name" value="Aldehyde Dehydrogenase, Chain A, domain 2"/>
    <property type="match status" value="1"/>
</dbReference>
<dbReference type="InterPro" id="IPR050740">
    <property type="entry name" value="Aldehyde_DH_Superfamily"/>
</dbReference>
<comment type="caution">
    <text evidence="4">The sequence shown here is derived from an EMBL/GenBank/DDBJ whole genome shotgun (WGS) entry which is preliminary data.</text>
</comment>
<keyword evidence="5" id="KW-1185">Reference proteome</keyword>
<proteinExistence type="inferred from homology"/>
<dbReference type="Pfam" id="PF00171">
    <property type="entry name" value="Aldedh"/>
    <property type="match status" value="1"/>
</dbReference>
<evidence type="ECO:0000256" key="1">
    <source>
        <dbReference type="ARBA" id="ARBA00009986"/>
    </source>
</evidence>
<dbReference type="FunFam" id="3.40.309.10:FF:000009">
    <property type="entry name" value="Aldehyde dehydrogenase A"/>
    <property type="match status" value="1"/>
</dbReference>
<dbReference type="GO" id="GO:0004777">
    <property type="term" value="F:succinate-semialdehyde dehydrogenase (NAD+) activity"/>
    <property type="evidence" value="ECO:0007669"/>
    <property type="project" value="TreeGrafter"/>
</dbReference>
<dbReference type="SUPFAM" id="SSF53720">
    <property type="entry name" value="ALDH-like"/>
    <property type="match status" value="1"/>
</dbReference>
<dbReference type="PANTHER" id="PTHR43353">
    <property type="entry name" value="SUCCINATE-SEMIALDEHYDE DEHYDROGENASE, MITOCHONDRIAL"/>
    <property type="match status" value="1"/>
</dbReference>
<dbReference type="AlphaFoldDB" id="A0A7Y6NQX7"/>
<dbReference type="RefSeq" id="WP_176070558.1">
    <property type="nucleotide sequence ID" value="NZ_JABWMJ010000009.1"/>
</dbReference>
<protein>
    <submittedName>
        <fullName evidence="4">NAD-dependent succinate-semialdehyde dehydrogenase</fullName>
    </submittedName>
</protein>
<dbReference type="InterPro" id="IPR016162">
    <property type="entry name" value="Ald_DH_N"/>
</dbReference>
<feature type="domain" description="Aldehyde dehydrogenase" evidence="3">
    <location>
        <begin position="17"/>
        <end position="478"/>
    </location>
</feature>
<dbReference type="InterPro" id="IPR016163">
    <property type="entry name" value="Ald_DH_C"/>
</dbReference>
<reference evidence="4 5" key="1">
    <citation type="submission" date="2020-06" db="EMBL/GenBank/DDBJ databases">
        <title>Schlegella sp. ID0723 isolated from air conditioner.</title>
        <authorList>
            <person name="Kim D.Y."/>
            <person name="Kim D.-U."/>
        </authorList>
    </citation>
    <scope>NUCLEOTIDE SEQUENCE [LARGE SCALE GENOMIC DNA]</scope>
    <source>
        <strain evidence="4 5">ID0723</strain>
    </source>
</reference>
<dbReference type="CDD" id="cd07103">
    <property type="entry name" value="ALDH_F5_SSADH_GabD"/>
    <property type="match status" value="1"/>
</dbReference>
<dbReference type="EMBL" id="JABWMJ010000009">
    <property type="protein sequence ID" value="NUZ07707.1"/>
    <property type="molecule type" value="Genomic_DNA"/>
</dbReference>
<dbReference type="Proteomes" id="UP000529637">
    <property type="component" value="Unassembled WGS sequence"/>
</dbReference>
<dbReference type="GO" id="GO:0009450">
    <property type="term" value="P:gamma-aminobutyric acid catabolic process"/>
    <property type="evidence" value="ECO:0007669"/>
    <property type="project" value="TreeGrafter"/>
</dbReference>
<keyword evidence="2" id="KW-0560">Oxidoreductase</keyword>
<name>A0A7Y6NQX7_9BURK</name>
<accession>A0A7Y6NQX7</accession>
<evidence type="ECO:0000256" key="2">
    <source>
        <dbReference type="ARBA" id="ARBA00023002"/>
    </source>
</evidence>
<comment type="similarity">
    <text evidence="1">Belongs to the aldehyde dehydrogenase family.</text>
</comment>
<dbReference type="PANTHER" id="PTHR43353:SF5">
    <property type="entry name" value="SUCCINATE-SEMIALDEHYDE DEHYDROGENASE, MITOCHONDRIAL"/>
    <property type="match status" value="1"/>
</dbReference>
<dbReference type="InterPro" id="IPR016161">
    <property type="entry name" value="Ald_DH/histidinol_DH"/>
</dbReference>
<organism evidence="4 5">
    <name type="scientific">Piscinibacter koreensis</name>
    <dbReference type="NCBI Taxonomy" id="2742824"/>
    <lineage>
        <taxon>Bacteria</taxon>
        <taxon>Pseudomonadati</taxon>
        <taxon>Pseudomonadota</taxon>
        <taxon>Betaproteobacteria</taxon>
        <taxon>Burkholderiales</taxon>
        <taxon>Sphaerotilaceae</taxon>
        <taxon>Piscinibacter</taxon>
    </lineage>
</organism>
<dbReference type="FunFam" id="3.40.605.10:FF:000007">
    <property type="entry name" value="NAD/NADP-dependent betaine aldehyde dehydrogenase"/>
    <property type="match status" value="1"/>
</dbReference>
<evidence type="ECO:0000259" key="3">
    <source>
        <dbReference type="Pfam" id="PF00171"/>
    </source>
</evidence>